<evidence type="ECO:0000256" key="22">
    <source>
        <dbReference type="SAM" id="Phobius"/>
    </source>
</evidence>
<name>A0A088F613_9RETR</name>
<comment type="function">
    <text evidence="19">The transmembrane protein (TM) acts as a class I viral fusion protein. Under the current model, the protein has at least 3 conformational states: pre-fusion native state, pre-hairpin intermediate state, and post-fusion hairpin state. During viral and target cell membrane fusion, the coiled coil regions (heptad repeats) assume a trimer-of-hairpins structure, positioning the fusion peptide in close proximity to the C-terminal region of the ectodomain. The formation of this structure appears to drive apposition and subsequent fusion of viral and target cell membranes. Membranes fusion leads to delivery of the nucleocapsid into the cytoplasm.</text>
</comment>
<keyword evidence="15 22" id="KW-1133">Transmembrane helix</keyword>
<dbReference type="GO" id="GO:0019031">
    <property type="term" value="C:viral envelope"/>
    <property type="evidence" value="ECO:0007669"/>
    <property type="project" value="UniProtKB-KW"/>
</dbReference>
<evidence type="ECO:0000256" key="21">
    <source>
        <dbReference type="ARBA" id="ARBA00046477"/>
    </source>
</evidence>
<proteinExistence type="predicted"/>
<evidence type="ECO:0000256" key="19">
    <source>
        <dbReference type="ARBA" id="ARBA00024648"/>
    </source>
</evidence>
<organism evidence="23 24">
    <name type="scientific">Brown greater galago prosimian foamy virus</name>
    <dbReference type="NCBI Taxonomy" id="2170139"/>
    <lineage>
        <taxon>Viruses</taxon>
        <taxon>Riboviria</taxon>
        <taxon>Pararnavirae</taxon>
        <taxon>Artverviricota</taxon>
        <taxon>Revtraviricetes</taxon>
        <taxon>Ortervirales</taxon>
        <taxon>Retroviridae</taxon>
        <taxon>Spumaretrovirinae</taxon>
        <taxon>Prosimiispumavirus</taxon>
        <taxon>Prosimiispumavirus otocra</taxon>
    </lineage>
</organism>
<keyword evidence="9" id="KW-0165">Cleavage on pair of basic residues</keyword>
<evidence type="ECO:0000256" key="1">
    <source>
        <dbReference type="ARBA" id="ARBA00002261"/>
    </source>
</evidence>
<feature type="transmembrane region" description="Helical" evidence="22">
    <location>
        <begin position="82"/>
        <end position="104"/>
    </location>
</feature>
<keyword evidence="13" id="KW-0261">Viral envelope protein</keyword>
<evidence type="ECO:0000256" key="15">
    <source>
        <dbReference type="ARBA" id="ARBA00022989"/>
    </source>
</evidence>
<evidence type="ECO:0000256" key="16">
    <source>
        <dbReference type="ARBA" id="ARBA00023136"/>
    </source>
</evidence>
<dbReference type="Proteomes" id="UP000100497">
    <property type="component" value="Segment"/>
</dbReference>
<evidence type="ECO:0000256" key="13">
    <source>
        <dbReference type="ARBA" id="ARBA00022879"/>
    </source>
</evidence>
<comment type="subunit">
    <text evidence="21">The mature envelope protein consists of a trimer of SU-TM heterodimers. The N-terminus of leader peptide specifically interacts with Gag protein. This specific interaction between Gag protein and Env glycoprotein may allow particle egress.</text>
</comment>
<evidence type="ECO:0000313" key="24">
    <source>
        <dbReference type="Proteomes" id="UP000100497"/>
    </source>
</evidence>
<evidence type="ECO:0000256" key="18">
    <source>
        <dbReference type="ARBA" id="ARBA00023184"/>
    </source>
</evidence>
<keyword evidence="11" id="KW-0946">Virion</keyword>
<evidence type="ECO:0000256" key="3">
    <source>
        <dbReference type="ARBA" id="ARBA00004291"/>
    </source>
</evidence>
<evidence type="ECO:0000256" key="20">
    <source>
        <dbReference type="ARBA" id="ARBA00029888"/>
    </source>
</evidence>
<dbReference type="GO" id="GO:0044167">
    <property type="term" value="C:host cell endoplasmic reticulum membrane"/>
    <property type="evidence" value="ECO:0007669"/>
    <property type="project" value="UniProtKB-SubCell"/>
</dbReference>
<keyword evidence="24" id="KW-1185">Reference proteome</keyword>
<keyword evidence="14" id="KW-0735">Signal-anchor</keyword>
<keyword evidence="12" id="KW-1043">Host membrane</keyword>
<reference evidence="23 24" key="1">
    <citation type="journal article" date="2014" name="Retrovirology">
        <title>Discovery of prosimian and afrotherian foamy viruses and potential cross species transmissions amidst stable and ancient mammalian co-evolution.</title>
        <authorList>
            <person name="Katzourakis A."/>
            <person name="Aiewsakun P."/>
            <person name="Jia H."/>
            <person name="Wolfe N.D."/>
            <person name="LeBreton M."/>
            <person name="Yoder A.D."/>
            <person name="Switzer W.M."/>
        </authorList>
    </citation>
    <scope>NUCLEOTIDE SEQUENCE [LARGE SCALE GENOMIC DNA]</scope>
    <source>
        <strain evidence="23">PSFVgal</strain>
    </source>
</reference>
<evidence type="ECO:0000256" key="12">
    <source>
        <dbReference type="ARBA" id="ARBA00022870"/>
    </source>
</evidence>
<evidence type="ECO:0000256" key="2">
    <source>
        <dbReference type="ARBA" id="ARBA00004208"/>
    </source>
</evidence>
<dbReference type="Pfam" id="PF03408">
    <property type="entry name" value="Foamy_virus_ENV"/>
    <property type="match status" value="1"/>
</dbReference>
<keyword evidence="17" id="KW-0325">Glycoprotein</keyword>
<gene>
    <name evidence="23" type="primary">env</name>
</gene>
<keyword evidence="10 22" id="KW-0812">Transmembrane</keyword>
<dbReference type="InterPro" id="IPR005070">
    <property type="entry name" value="Foamy_env"/>
</dbReference>
<keyword evidence="18" id="KW-1038">Host endoplasmic reticulum</keyword>
<evidence type="ECO:0000256" key="7">
    <source>
        <dbReference type="ARBA" id="ARBA00004650"/>
    </source>
</evidence>
<sequence length="999" mass="114174">MEEPMTLQQWLRWRNMNLLNKADQLQRKVQQTPTLTKSETLEEIVDIEPPVYDSTTEPLPYTRMDLIRFRLYRLCATTTRTMGWCIGLFCLLLILLFSLVIVILRLQWRNAIVTPGPIIAWNESHEAVLTTRPNYTAARSRRSVEPALPVDIEINITALPQGMLLVPHTKPVVKKERALGFSQIIIMSSDSMANSMGLKKEDIHLLVDLLNEEMEQLQNIILEFDLPIGDPHDQSYYIEQRCKAALQHCYVVEREGKGWPTDGAILDQCPLPDITKWNPYQTHAIWDYYLQPPAFVKKTWNSSQVYGNVRMGSFYTKGNGFQNTSQYVIFCSDQLYGSWYYKNDVTQQMRDQTLMLKLRNLTMSNTSHAQLKDRALPPDWTTQGQNRLFRSITTFDVCQRPEMVFLLNTTYYTYSLWEGDCNITSTNVSLHPSCKHFNKSTNRHPYACRHWGLYFGEEKTLCYSDSEDRCSYFPSYYGREALNDFGYLAFTDMFPAPTCIETKEVRKPQYKVYSAFQECMIKSQQYDINDVIAKLEALFTPLQGRPQNRAFMISSTGMPEEYKEKPIKVQRSCLTSRKRRDTNFHKIQSIGFNLANAISTVSKISDLNDNQLAKGMHVLRNHLVTLMEATLHDISKFESGLALQHLHTHLAQLRSTLQENRVDWSILDTAWIQSELNTDDNTMKLIKRTAKAMVHHVQQTQKSLRATTREVGIYFEIIIPAAIYTQNWQPLNLGHLVFNSGQLTQVFVEQPYNLVSMECNIPTYLHIEECVNQDYLICDIVEEVLPCGNQTGSDCPVMAKAVKAPFVSITPLKNGSYVILADTSACTIPAYSPVLVTTNDTLQCYGHILKRPLKNHKDLPAVTIYEPRVPDLVIRLPHLVGVIAQLKDLKFQVTSSWESIKDQIARSKELLLQLDLHEGSAPEWINRLAAAAADIWPATGQALKGLGDFLQSTVGSLLGTGLSFLSYLKPILIGIGLIFLVVILFKIISWLPGTRDKRE</sequence>
<dbReference type="EMBL" id="KM233624">
    <property type="protein sequence ID" value="AIM40343.1"/>
    <property type="molecule type" value="Genomic_DNA"/>
</dbReference>
<dbReference type="GeneID" id="37620019"/>
<accession>A0A088F613</accession>
<evidence type="ECO:0000256" key="11">
    <source>
        <dbReference type="ARBA" id="ARBA00022844"/>
    </source>
</evidence>
<dbReference type="GO" id="GO:0055036">
    <property type="term" value="C:virion membrane"/>
    <property type="evidence" value="ECO:0007669"/>
    <property type="project" value="UniProtKB-SubCell"/>
</dbReference>
<feature type="transmembrane region" description="Helical" evidence="22">
    <location>
        <begin position="971"/>
        <end position="991"/>
    </location>
</feature>
<evidence type="ECO:0000256" key="8">
    <source>
        <dbReference type="ARBA" id="ARBA00015457"/>
    </source>
</evidence>
<evidence type="ECO:0000313" key="23">
    <source>
        <dbReference type="EMBL" id="AIM40343.1"/>
    </source>
</evidence>
<keyword evidence="16 22" id="KW-0472">Membrane</keyword>
<dbReference type="RefSeq" id="YP_009508542.1">
    <property type="nucleotide sequence ID" value="NC_039023.1"/>
</dbReference>
<evidence type="ECO:0000256" key="4">
    <source>
        <dbReference type="ARBA" id="ARBA00004482"/>
    </source>
</evidence>
<evidence type="ECO:0000256" key="10">
    <source>
        <dbReference type="ARBA" id="ARBA00022692"/>
    </source>
</evidence>
<dbReference type="KEGG" id="vg:37620019"/>
<evidence type="ECO:0000256" key="17">
    <source>
        <dbReference type="ARBA" id="ARBA00023180"/>
    </source>
</evidence>
<comment type="subcellular location">
    <subcellularLocation>
        <location evidence="3">Host endoplasmic reticulum membrane</location>
        <topology evidence="3">Peripheral membrane protein</topology>
    </subcellularLocation>
    <subcellularLocation>
        <location evidence="4">Host endoplasmic reticulum membrane</location>
        <topology evidence="4">Single-pass type I membrane protein</topology>
    </subcellularLocation>
    <subcellularLocation>
        <location evidence="6">Host endoplasmic reticulum membrane</location>
        <topology evidence="6">Single-pass type II membrane protein</topology>
    </subcellularLocation>
    <subcellularLocation>
        <location evidence="7">Virion membrane</location>
        <topology evidence="7">Peripheral membrane protein</topology>
    </subcellularLocation>
    <subcellularLocation>
        <location evidence="5">Virion membrane</location>
        <topology evidence="5">Single-pass type I membrane protein</topology>
    </subcellularLocation>
    <subcellularLocation>
        <location evidence="2">Virion membrane</location>
        <topology evidence="2">Single-pass type II membrane protein</topology>
    </subcellularLocation>
</comment>
<comment type="function">
    <text evidence="1">The leader peptide is a component of released, infectious virions and is required for particle budding.</text>
</comment>
<evidence type="ECO:0000256" key="14">
    <source>
        <dbReference type="ARBA" id="ARBA00022968"/>
    </source>
</evidence>
<evidence type="ECO:0000256" key="5">
    <source>
        <dbReference type="ARBA" id="ARBA00004563"/>
    </source>
</evidence>
<evidence type="ECO:0000256" key="6">
    <source>
        <dbReference type="ARBA" id="ARBA00004641"/>
    </source>
</evidence>
<protein>
    <recommendedName>
        <fullName evidence="8">Envelope glycoprotein gp130</fullName>
    </recommendedName>
    <alternativeName>
        <fullName evidence="20">Env polyprotein</fullName>
    </alternativeName>
</protein>
<evidence type="ECO:0000256" key="9">
    <source>
        <dbReference type="ARBA" id="ARBA00022685"/>
    </source>
</evidence>